<organism evidence="2 3">
    <name type="scientific">Ceratitis capitata</name>
    <name type="common">Mediterranean fruit fly</name>
    <name type="synonym">Tephritis capitata</name>
    <dbReference type="NCBI Taxonomy" id="7213"/>
    <lineage>
        <taxon>Eukaryota</taxon>
        <taxon>Metazoa</taxon>
        <taxon>Ecdysozoa</taxon>
        <taxon>Arthropoda</taxon>
        <taxon>Hexapoda</taxon>
        <taxon>Insecta</taxon>
        <taxon>Pterygota</taxon>
        <taxon>Neoptera</taxon>
        <taxon>Endopterygota</taxon>
        <taxon>Diptera</taxon>
        <taxon>Brachycera</taxon>
        <taxon>Muscomorpha</taxon>
        <taxon>Tephritoidea</taxon>
        <taxon>Tephritidae</taxon>
        <taxon>Ceratitis</taxon>
        <taxon>Ceratitis</taxon>
    </lineage>
</organism>
<evidence type="ECO:0000256" key="1">
    <source>
        <dbReference type="SAM" id="MobiDB-lite"/>
    </source>
</evidence>
<comment type="caution">
    <text evidence="2">The sequence shown here is derived from an EMBL/GenBank/DDBJ whole genome shotgun (WGS) entry which is preliminary data.</text>
</comment>
<dbReference type="EMBL" id="CAJHJT010000034">
    <property type="protein sequence ID" value="CAD7003406.1"/>
    <property type="molecule type" value="Genomic_DNA"/>
</dbReference>
<feature type="region of interest" description="Disordered" evidence="1">
    <location>
        <begin position="16"/>
        <end position="45"/>
    </location>
</feature>
<protein>
    <submittedName>
        <fullName evidence="2">(Mediterranean fruit fly) hypothetical protein</fullName>
    </submittedName>
</protein>
<dbReference type="Proteomes" id="UP000606786">
    <property type="component" value="Unassembled WGS sequence"/>
</dbReference>
<dbReference type="AlphaFoldDB" id="A0A811V0J6"/>
<reference evidence="2" key="1">
    <citation type="submission" date="2020-11" db="EMBL/GenBank/DDBJ databases">
        <authorList>
            <person name="Whitehead M."/>
        </authorList>
    </citation>
    <scope>NUCLEOTIDE SEQUENCE</scope>
    <source>
        <strain evidence="2">EGII</strain>
    </source>
</reference>
<sequence length="210" mass="23004">MNENCSEDHIAVTSVSSHLGGRVGVDEMPQRVDGDDNEQEKTTRRQALRGPAHQFVASPLFLEGIRTPKARYSTAGTFYFHLNRPAAVATAPKGKLGAKEEQRATPLRCCGERQEPYKTLSLSNSLPVLTLLPVKQGTKHTKRAENKASPFTIAICKSAKCCSFTVFGSDEDTSKAQNITKEKAQNREKSILPAAYAELLPKDVLYGVIN</sequence>
<accession>A0A811V0J6</accession>
<evidence type="ECO:0000313" key="3">
    <source>
        <dbReference type="Proteomes" id="UP000606786"/>
    </source>
</evidence>
<proteinExistence type="predicted"/>
<keyword evidence="3" id="KW-1185">Reference proteome</keyword>
<feature type="compositionally biased region" description="Basic and acidic residues" evidence="1">
    <location>
        <begin position="24"/>
        <end position="43"/>
    </location>
</feature>
<name>A0A811V0J6_CERCA</name>
<evidence type="ECO:0000313" key="2">
    <source>
        <dbReference type="EMBL" id="CAD7003406.1"/>
    </source>
</evidence>
<gene>
    <name evidence="2" type="ORF">CCAP1982_LOCUS11862</name>
</gene>